<dbReference type="InterPro" id="IPR011041">
    <property type="entry name" value="Quinoprot_gluc/sorb_DH_b-prop"/>
</dbReference>
<dbReference type="Proteomes" id="UP000285961">
    <property type="component" value="Unassembled WGS sequence"/>
</dbReference>
<feature type="chain" id="PRO_5019103434" evidence="1">
    <location>
        <begin position="23"/>
        <end position="378"/>
    </location>
</feature>
<protein>
    <submittedName>
        <fullName evidence="3">Sorbosone dehydrogenase family protein</fullName>
    </submittedName>
</protein>
<feature type="signal peptide" evidence="1">
    <location>
        <begin position="1"/>
        <end position="22"/>
    </location>
</feature>
<comment type="caution">
    <text evidence="3">The sequence shown here is derived from an EMBL/GenBank/DDBJ whole genome shotgun (WGS) entry which is preliminary data.</text>
</comment>
<keyword evidence="1" id="KW-0732">Signal</keyword>
<evidence type="ECO:0000259" key="2">
    <source>
        <dbReference type="Pfam" id="PF22807"/>
    </source>
</evidence>
<evidence type="ECO:0000313" key="3">
    <source>
        <dbReference type="EMBL" id="RJP74512.1"/>
    </source>
</evidence>
<sequence>MLRSRIQIFVAPLVALAVTCSAASSEEAHIETIKLPPGFKIQIYAKDVRNARSMTLSPNGTLFVGTRTAGNVYAVLDSDKDNTADQVITVASDLNMPNGVAFRDGALYVAEVNRVLRYDDIESRLSNPPAPVVVNDSFPTDEHHGWKFIGFGPDGMVYVPVGAPCNVCELSDERYASVMRMKFDGTGLEVFASGVRNTVGFDWHPETKELWFTDNGRDWLGDDVPPDELNRAPEKGLHFGYPYCHGASISDPEFGQKLGCDKFVPPLAELGSHVASLGMRFYTGSMFPQEYRNQIFIAEHGSWNRSIPIGYRITLVRLDGNRAVKYEVFAEGWLQGRSAWGRPVDVLVMPDGALLVSDDKAGVIYRISYENSVSHRRI</sequence>
<feature type="domain" description="Pyrroloquinoline quinone-dependent pyranose dehydrogenase beta-propeller" evidence="2">
    <location>
        <begin position="34"/>
        <end position="368"/>
    </location>
</feature>
<gene>
    <name evidence="3" type="ORF">C4532_02250</name>
</gene>
<dbReference type="InterPro" id="IPR054539">
    <property type="entry name" value="Beta-prop_PDH"/>
</dbReference>
<name>A0A419F7V8_9BACT</name>
<dbReference type="InterPro" id="IPR011042">
    <property type="entry name" value="6-blade_b-propeller_TolB-like"/>
</dbReference>
<dbReference type="Gene3D" id="2.120.10.30">
    <property type="entry name" value="TolB, C-terminal domain"/>
    <property type="match status" value="1"/>
</dbReference>
<dbReference type="EMBL" id="QZKI01000014">
    <property type="protein sequence ID" value="RJP74512.1"/>
    <property type="molecule type" value="Genomic_DNA"/>
</dbReference>
<accession>A0A419F7V8</accession>
<organism evidence="3 4">
    <name type="scientific">Candidatus Abyssobacteria bacterium SURF_17</name>
    <dbReference type="NCBI Taxonomy" id="2093361"/>
    <lineage>
        <taxon>Bacteria</taxon>
        <taxon>Pseudomonadati</taxon>
        <taxon>Candidatus Hydrogenedentota</taxon>
        <taxon>Candidatus Abyssobacteria</taxon>
    </lineage>
</organism>
<proteinExistence type="predicted"/>
<evidence type="ECO:0000256" key="1">
    <source>
        <dbReference type="SAM" id="SignalP"/>
    </source>
</evidence>
<dbReference type="SUPFAM" id="SSF50952">
    <property type="entry name" value="Soluble quinoprotein glucose dehydrogenase"/>
    <property type="match status" value="1"/>
</dbReference>
<evidence type="ECO:0000313" key="4">
    <source>
        <dbReference type="Proteomes" id="UP000285961"/>
    </source>
</evidence>
<dbReference type="Pfam" id="PF22807">
    <property type="entry name" value="TrAA12"/>
    <property type="match status" value="1"/>
</dbReference>
<reference evidence="3 4" key="1">
    <citation type="journal article" date="2017" name="ISME J.">
        <title>Energy and carbon metabolisms in a deep terrestrial subsurface fluid microbial community.</title>
        <authorList>
            <person name="Momper L."/>
            <person name="Jungbluth S.P."/>
            <person name="Lee M.D."/>
            <person name="Amend J.P."/>
        </authorList>
    </citation>
    <scope>NUCLEOTIDE SEQUENCE [LARGE SCALE GENOMIC DNA]</scope>
    <source>
        <strain evidence="3">SURF_17</strain>
    </source>
</reference>
<dbReference type="PANTHER" id="PTHR19328:SF40">
    <property type="entry name" value="BLL0591 PROTEIN"/>
    <property type="match status" value="1"/>
</dbReference>
<dbReference type="PANTHER" id="PTHR19328">
    <property type="entry name" value="HEDGEHOG-INTERACTING PROTEIN"/>
    <property type="match status" value="1"/>
</dbReference>
<dbReference type="AlphaFoldDB" id="A0A419F7V8"/>